<evidence type="ECO:0000313" key="3">
    <source>
        <dbReference type="Proteomes" id="UP000613580"/>
    </source>
</evidence>
<dbReference type="InterPro" id="IPR013785">
    <property type="entry name" value="Aldolase_TIM"/>
</dbReference>
<protein>
    <submittedName>
        <fullName evidence="2">Oxidored-FMN domain-containing protein</fullName>
    </submittedName>
</protein>
<comment type="caution">
    <text evidence="2">The sequence shown here is derived from an EMBL/GenBank/DDBJ whole genome shotgun (WGS) entry which is preliminary data.</text>
</comment>
<dbReference type="Gene3D" id="3.20.20.70">
    <property type="entry name" value="Aldolase class I"/>
    <property type="match status" value="1"/>
</dbReference>
<dbReference type="Proteomes" id="UP000613580">
    <property type="component" value="Unassembled WGS sequence"/>
</dbReference>
<proteinExistence type="predicted"/>
<sequence length="335" mass="35805">MKEYYVQRTAGGTGLIVTEGILVSPQGSQWPTSPGIWNDEQVAAWKTIVDAVHEAGTKIYAQLSHVGRTAHPDAELQRVWGEPVYGPSAIAARVGGKFRFLPGSPGYVIPTPISDPRAIIAQFKQAAVNAQRAGFDGVELHGASGMLIAQFLDSGANQRTDEWGGSAANRARFALETLAALKEVWGPDVAFKISPGNGTNDVGMPVAETIEVSGHLMKEVDKLGLAYVALVRYNAKKDTLLDGRPRGTEHDVLGTYAPLLPNTKVFVNGSVTPDEAVELLGGGVDGVFFGMPFLTHPDLTRRIAEGKPLDSVPRVQYLYDGTGEDGSVGYTDYVT</sequence>
<evidence type="ECO:0000313" key="2">
    <source>
        <dbReference type="EMBL" id="KAF7318953.1"/>
    </source>
</evidence>
<dbReference type="AlphaFoldDB" id="A0A8H6TJN6"/>
<name>A0A8H6TJN6_MYCCL</name>
<accession>A0A8H6TJN6</accession>
<feature type="domain" description="NADH:flavin oxidoreductase/NADH oxidase N-terminal" evidence="1">
    <location>
        <begin position="1"/>
        <end position="309"/>
    </location>
</feature>
<dbReference type="GO" id="GO:0016491">
    <property type="term" value="F:oxidoreductase activity"/>
    <property type="evidence" value="ECO:0007669"/>
    <property type="project" value="InterPro"/>
</dbReference>
<dbReference type="EMBL" id="JACAZE010000003">
    <property type="protein sequence ID" value="KAF7318953.1"/>
    <property type="molecule type" value="Genomic_DNA"/>
</dbReference>
<reference evidence="2" key="1">
    <citation type="submission" date="2020-05" db="EMBL/GenBank/DDBJ databases">
        <title>Mycena genomes resolve the evolution of fungal bioluminescence.</title>
        <authorList>
            <person name="Tsai I.J."/>
        </authorList>
    </citation>
    <scope>NUCLEOTIDE SEQUENCE</scope>
    <source>
        <strain evidence="2">110903Hualien_Pintung</strain>
    </source>
</reference>
<dbReference type="OrthoDB" id="276546at2759"/>
<keyword evidence="3" id="KW-1185">Reference proteome</keyword>
<evidence type="ECO:0000259" key="1">
    <source>
        <dbReference type="Pfam" id="PF00724"/>
    </source>
</evidence>
<dbReference type="InterPro" id="IPR045247">
    <property type="entry name" value="Oye-like"/>
</dbReference>
<organism evidence="2 3">
    <name type="scientific">Mycena chlorophos</name>
    <name type="common">Agaric fungus</name>
    <name type="synonym">Agaricus chlorophos</name>
    <dbReference type="NCBI Taxonomy" id="658473"/>
    <lineage>
        <taxon>Eukaryota</taxon>
        <taxon>Fungi</taxon>
        <taxon>Dikarya</taxon>
        <taxon>Basidiomycota</taxon>
        <taxon>Agaricomycotina</taxon>
        <taxon>Agaricomycetes</taxon>
        <taxon>Agaricomycetidae</taxon>
        <taxon>Agaricales</taxon>
        <taxon>Marasmiineae</taxon>
        <taxon>Mycenaceae</taxon>
        <taxon>Mycena</taxon>
    </lineage>
</organism>
<dbReference type="GO" id="GO:0010181">
    <property type="term" value="F:FMN binding"/>
    <property type="evidence" value="ECO:0007669"/>
    <property type="project" value="InterPro"/>
</dbReference>
<dbReference type="PANTHER" id="PTHR22893:SF91">
    <property type="entry name" value="NADPH DEHYDROGENASE 2-RELATED"/>
    <property type="match status" value="1"/>
</dbReference>
<dbReference type="InterPro" id="IPR001155">
    <property type="entry name" value="OxRdtase_FMN_N"/>
</dbReference>
<dbReference type="PANTHER" id="PTHR22893">
    <property type="entry name" value="NADH OXIDOREDUCTASE-RELATED"/>
    <property type="match status" value="1"/>
</dbReference>
<dbReference type="Pfam" id="PF00724">
    <property type="entry name" value="Oxidored_FMN"/>
    <property type="match status" value="1"/>
</dbReference>
<gene>
    <name evidence="2" type="ORF">HMN09_00231100</name>
</gene>
<dbReference type="SUPFAM" id="SSF51395">
    <property type="entry name" value="FMN-linked oxidoreductases"/>
    <property type="match status" value="1"/>
</dbReference>